<dbReference type="RefSeq" id="WP_091119854.1">
    <property type="nucleotide sequence ID" value="NZ_FOLB01000001.1"/>
</dbReference>
<dbReference type="PANTHER" id="PTHR43420:SF44">
    <property type="entry name" value="ACETYLTRANSFERASE YPEA"/>
    <property type="match status" value="1"/>
</dbReference>
<keyword evidence="2" id="KW-0012">Acyltransferase</keyword>
<keyword evidence="1" id="KW-0808">Transferase</keyword>
<dbReference type="Proteomes" id="UP000198832">
    <property type="component" value="Unassembled WGS sequence"/>
</dbReference>
<dbReference type="Pfam" id="PF00583">
    <property type="entry name" value="Acetyltransf_1"/>
    <property type="match status" value="1"/>
</dbReference>
<gene>
    <name evidence="4" type="ORF">SAMN04487968_101569</name>
</gene>
<proteinExistence type="predicted"/>
<feature type="domain" description="N-acetyltransferase" evidence="3">
    <location>
        <begin position="194"/>
        <end position="337"/>
    </location>
</feature>
<dbReference type="InterPro" id="IPR050680">
    <property type="entry name" value="YpeA/RimI_acetyltransf"/>
</dbReference>
<dbReference type="GO" id="GO:0005840">
    <property type="term" value="C:ribosome"/>
    <property type="evidence" value="ECO:0007669"/>
    <property type="project" value="UniProtKB-KW"/>
</dbReference>
<protein>
    <submittedName>
        <fullName evidence="4">Ribosomal protein S18 acetylase RimI</fullName>
    </submittedName>
</protein>
<dbReference type="OrthoDB" id="9799092at2"/>
<reference evidence="4 5" key="1">
    <citation type="submission" date="2016-10" db="EMBL/GenBank/DDBJ databases">
        <authorList>
            <person name="de Groot N.N."/>
        </authorList>
    </citation>
    <scope>NUCLEOTIDE SEQUENCE [LARGE SCALE GENOMIC DNA]</scope>
    <source>
        <strain evidence="4 5">CGMCC 1.7056</strain>
    </source>
</reference>
<sequence length="337" mass="37225">MPLSPTAAGLPAAWSARTPEISDLPALVALRRADKEPFTGSSVVDEARLESEIAGLRSWTRWQLVAVDPGGALRAWVMVHDRAAGRTMVHLYVDRSVEQAEEVAGALYAWAAERARAIARMRGLHGTQLDASPYAEDAVQRQWLTRSGFTQVRTWLQMSRPVEPGEDPPAPRPGVTVRRVRRHDNGLPVAADLWTVHQMLEESFADHFNSYRESFPEFMQRLREEPGHSWDKWWLAFVDDPEHPDQEPVPAGALVATAMPGGGNYVEYIGVNRHARGRGVAKALLGAVIRDAAERGEDRVGLEVDADSPTGADGLYRAMGWSTGVVTESWHRDISVS</sequence>
<dbReference type="PANTHER" id="PTHR43420">
    <property type="entry name" value="ACETYLTRANSFERASE"/>
    <property type="match status" value="1"/>
</dbReference>
<evidence type="ECO:0000256" key="2">
    <source>
        <dbReference type="ARBA" id="ARBA00023315"/>
    </source>
</evidence>
<keyword evidence="4" id="KW-0687">Ribonucleoprotein</keyword>
<evidence type="ECO:0000313" key="4">
    <source>
        <dbReference type="EMBL" id="SFB80001.1"/>
    </source>
</evidence>
<dbReference type="STRING" id="574651.SAMN04487968_101569"/>
<evidence type="ECO:0000256" key="1">
    <source>
        <dbReference type="ARBA" id="ARBA00022679"/>
    </source>
</evidence>
<dbReference type="Gene3D" id="3.40.630.30">
    <property type="match status" value="1"/>
</dbReference>
<dbReference type="GO" id="GO:0016747">
    <property type="term" value="F:acyltransferase activity, transferring groups other than amino-acyl groups"/>
    <property type="evidence" value="ECO:0007669"/>
    <property type="project" value="InterPro"/>
</dbReference>
<name>A0A1I1DYL5_9ACTN</name>
<dbReference type="SUPFAM" id="SSF55729">
    <property type="entry name" value="Acyl-CoA N-acyltransferases (Nat)"/>
    <property type="match status" value="2"/>
</dbReference>
<dbReference type="PROSITE" id="PS51186">
    <property type="entry name" value="GNAT"/>
    <property type="match status" value="1"/>
</dbReference>
<keyword evidence="5" id="KW-1185">Reference proteome</keyword>
<evidence type="ECO:0000259" key="3">
    <source>
        <dbReference type="PROSITE" id="PS51186"/>
    </source>
</evidence>
<keyword evidence="4" id="KW-0689">Ribosomal protein</keyword>
<dbReference type="InterPro" id="IPR016181">
    <property type="entry name" value="Acyl_CoA_acyltransferase"/>
</dbReference>
<accession>A0A1I1DYL5</accession>
<dbReference type="InterPro" id="IPR000182">
    <property type="entry name" value="GNAT_dom"/>
</dbReference>
<organism evidence="4 5">
    <name type="scientific">Nocardioides terrae</name>
    <dbReference type="NCBI Taxonomy" id="574651"/>
    <lineage>
        <taxon>Bacteria</taxon>
        <taxon>Bacillati</taxon>
        <taxon>Actinomycetota</taxon>
        <taxon>Actinomycetes</taxon>
        <taxon>Propionibacteriales</taxon>
        <taxon>Nocardioidaceae</taxon>
        <taxon>Nocardioides</taxon>
    </lineage>
</organism>
<evidence type="ECO:0000313" key="5">
    <source>
        <dbReference type="Proteomes" id="UP000198832"/>
    </source>
</evidence>
<dbReference type="CDD" id="cd04301">
    <property type="entry name" value="NAT_SF"/>
    <property type="match status" value="1"/>
</dbReference>
<dbReference type="AlphaFoldDB" id="A0A1I1DYL5"/>
<dbReference type="EMBL" id="FOLB01000001">
    <property type="protein sequence ID" value="SFB80001.1"/>
    <property type="molecule type" value="Genomic_DNA"/>
</dbReference>